<evidence type="ECO:0000259" key="2">
    <source>
        <dbReference type="Pfam" id="PF09699"/>
    </source>
</evidence>
<accession>A0ABW7IET4</accession>
<proteinExistence type="predicted"/>
<name>A0ABW7IET4_9VIBR</name>
<sequence length="36" mass="4088">MEHFLPVHIVKAHRKQCNQCHQPHGSAPDKATTPRS</sequence>
<keyword evidence="4" id="KW-1185">Reference proteome</keyword>
<feature type="domain" description="Doubled CXXCH motif" evidence="2">
    <location>
        <begin position="14"/>
        <end position="32"/>
    </location>
</feature>
<dbReference type="EMBL" id="JBIHSF010000005">
    <property type="protein sequence ID" value="MFH0259710.1"/>
    <property type="molecule type" value="Genomic_DNA"/>
</dbReference>
<dbReference type="Pfam" id="PF09699">
    <property type="entry name" value="Paired_CXXCH_1"/>
    <property type="match status" value="1"/>
</dbReference>
<protein>
    <submittedName>
        <fullName evidence="3">Cytochrome c3 family protein</fullName>
    </submittedName>
</protein>
<dbReference type="InterPro" id="IPR010177">
    <property type="entry name" value="Paired_CXXCH_1"/>
</dbReference>
<comment type="caution">
    <text evidence="3">The sequence shown here is derived from an EMBL/GenBank/DDBJ whole genome shotgun (WGS) entry which is preliminary data.</text>
</comment>
<feature type="region of interest" description="Disordered" evidence="1">
    <location>
        <begin position="15"/>
        <end position="36"/>
    </location>
</feature>
<organism evidence="3 4">
    <name type="scientific">Vibrio barjaei</name>
    <dbReference type="NCBI Taxonomy" id="1676683"/>
    <lineage>
        <taxon>Bacteria</taxon>
        <taxon>Pseudomonadati</taxon>
        <taxon>Pseudomonadota</taxon>
        <taxon>Gammaproteobacteria</taxon>
        <taxon>Vibrionales</taxon>
        <taxon>Vibrionaceae</taxon>
        <taxon>Vibrio</taxon>
    </lineage>
</organism>
<reference evidence="3 4" key="1">
    <citation type="submission" date="2024-10" db="EMBL/GenBank/DDBJ databases">
        <authorList>
            <person name="Yibar A."/>
            <person name="Saticioglu I.B."/>
            <person name="Duman M."/>
            <person name="Ajmi N."/>
            <person name="Gurler F."/>
            <person name="Ay H."/>
            <person name="Onuk E."/>
            <person name="Guler S."/>
            <person name="Romalde J.L."/>
        </authorList>
    </citation>
    <scope>NUCLEOTIDE SEQUENCE [LARGE SCALE GENOMIC DNA]</scope>
    <source>
        <strain evidence="3 4">1-TCBS-B</strain>
    </source>
</reference>
<evidence type="ECO:0000313" key="3">
    <source>
        <dbReference type="EMBL" id="MFH0259710.1"/>
    </source>
</evidence>
<evidence type="ECO:0000256" key="1">
    <source>
        <dbReference type="SAM" id="MobiDB-lite"/>
    </source>
</evidence>
<dbReference type="Proteomes" id="UP001607125">
    <property type="component" value="Unassembled WGS sequence"/>
</dbReference>
<dbReference type="RefSeq" id="WP_143081545.1">
    <property type="nucleotide sequence ID" value="NZ_JAPQMW010000040.1"/>
</dbReference>
<gene>
    <name evidence="3" type="ORF">ACGRH2_04530</name>
</gene>
<evidence type="ECO:0000313" key="4">
    <source>
        <dbReference type="Proteomes" id="UP001607125"/>
    </source>
</evidence>